<gene>
    <name evidence="2" type="ORF">SDC9_59932</name>
</gene>
<evidence type="ECO:0000256" key="1">
    <source>
        <dbReference type="SAM" id="MobiDB-lite"/>
    </source>
</evidence>
<protein>
    <submittedName>
        <fullName evidence="2">Uncharacterized protein</fullName>
    </submittedName>
</protein>
<comment type="caution">
    <text evidence="2">The sequence shown here is derived from an EMBL/GenBank/DDBJ whole genome shotgun (WGS) entry which is preliminary data.</text>
</comment>
<reference evidence="2" key="1">
    <citation type="submission" date="2019-08" db="EMBL/GenBank/DDBJ databases">
        <authorList>
            <person name="Kucharzyk K."/>
            <person name="Murdoch R.W."/>
            <person name="Higgins S."/>
            <person name="Loffler F."/>
        </authorList>
    </citation>
    <scope>NUCLEOTIDE SEQUENCE</scope>
</reference>
<sequence>MSENLNEPTADELPRLRDQCGALALELERETDPTRRAELARELAECRQRVFQAEQGDRPHDRDREAGGPAGDVQPAQVMRERIEGGNIEAADPRPDYAGLYAAERAENAELRAELAATEGQGISRERERLHSAVEHAQEQQHAEELSHAGVSPELAAEYEARILARDESFAGEVVQQIERDDEGRAFVIEADGDRVMVPQIEGAEMDVGDDVEVSRDHQGNYEAETGYGYGR</sequence>
<dbReference type="EMBL" id="VSSQ01002139">
    <property type="protein sequence ID" value="MPM13575.1"/>
    <property type="molecule type" value="Genomic_DNA"/>
</dbReference>
<organism evidence="2">
    <name type="scientific">bioreactor metagenome</name>
    <dbReference type="NCBI Taxonomy" id="1076179"/>
    <lineage>
        <taxon>unclassified sequences</taxon>
        <taxon>metagenomes</taxon>
        <taxon>ecological metagenomes</taxon>
    </lineage>
</organism>
<evidence type="ECO:0000313" key="2">
    <source>
        <dbReference type="EMBL" id="MPM13575.1"/>
    </source>
</evidence>
<name>A0A644XBJ8_9ZZZZ</name>
<dbReference type="AlphaFoldDB" id="A0A644XBJ8"/>
<feature type="compositionally biased region" description="Basic and acidic residues" evidence="1">
    <location>
        <begin position="55"/>
        <end position="66"/>
    </location>
</feature>
<accession>A0A644XBJ8</accession>
<proteinExistence type="predicted"/>
<feature type="region of interest" description="Disordered" evidence="1">
    <location>
        <begin position="205"/>
        <end position="232"/>
    </location>
</feature>
<feature type="region of interest" description="Disordered" evidence="1">
    <location>
        <begin position="50"/>
        <end position="95"/>
    </location>
</feature>